<dbReference type="AlphaFoldDB" id="A0A238BLJ0"/>
<sequence length="178" mass="20612">MSFAVYFYDNSNGTVDYDEINTTERPTCADKATLYSPMQLFSYFTTVADFITKPFLVYLSFAKVKNGLFKYFTLNLMATCSVITIADLVIDGINIVTFVANTNNDLCRNQKLHYIVLHISLLLWNGCIDFIRKQFSIIVPHHLTHLVLFIPLFVVITMVKFYTFLPPISMLHWDLFQH</sequence>
<protein>
    <submittedName>
        <fullName evidence="2">Uncharacterized protein</fullName>
    </submittedName>
</protein>
<evidence type="ECO:0000256" key="1">
    <source>
        <dbReference type="SAM" id="Phobius"/>
    </source>
</evidence>
<feature type="transmembrane region" description="Helical" evidence="1">
    <location>
        <begin position="74"/>
        <end position="100"/>
    </location>
</feature>
<feature type="non-terminal residue" evidence="2">
    <location>
        <position position="178"/>
    </location>
</feature>
<keyword evidence="1" id="KW-0812">Transmembrane</keyword>
<dbReference type="EMBL" id="KZ270141">
    <property type="protein sequence ID" value="OZC06317.1"/>
    <property type="molecule type" value="Genomic_DNA"/>
</dbReference>
<feature type="transmembrane region" description="Helical" evidence="1">
    <location>
        <begin position="40"/>
        <end position="62"/>
    </location>
</feature>
<proteinExistence type="predicted"/>
<name>A0A238BLJ0_9BILA</name>
<evidence type="ECO:0000313" key="2">
    <source>
        <dbReference type="EMBL" id="OZC06317.1"/>
    </source>
</evidence>
<evidence type="ECO:0000313" key="3">
    <source>
        <dbReference type="Proteomes" id="UP000242913"/>
    </source>
</evidence>
<reference evidence="2 3" key="1">
    <citation type="submission" date="2015-12" db="EMBL/GenBank/DDBJ databases">
        <title>Draft genome of the nematode, Onchocerca flexuosa.</title>
        <authorList>
            <person name="Mitreva M."/>
        </authorList>
    </citation>
    <scope>NUCLEOTIDE SEQUENCE [LARGE SCALE GENOMIC DNA]</scope>
    <source>
        <strain evidence="2">Red Deer</strain>
    </source>
</reference>
<feature type="transmembrane region" description="Helical" evidence="1">
    <location>
        <begin position="112"/>
        <end position="131"/>
    </location>
</feature>
<organism evidence="2 3">
    <name type="scientific">Onchocerca flexuosa</name>
    <dbReference type="NCBI Taxonomy" id="387005"/>
    <lineage>
        <taxon>Eukaryota</taxon>
        <taxon>Metazoa</taxon>
        <taxon>Ecdysozoa</taxon>
        <taxon>Nematoda</taxon>
        <taxon>Chromadorea</taxon>
        <taxon>Rhabditida</taxon>
        <taxon>Spirurina</taxon>
        <taxon>Spiruromorpha</taxon>
        <taxon>Filarioidea</taxon>
        <taxon>Onchocercidae</taxon>
        <taxon>Onchocerca</taxon>
    </lineage>
</organism>
<feature type="transmembrane region" description="Helical" evidence="1">
    <location>
        <begin position="143"/>
        <end position="165"/>
    </location>
</feature>
<dbReference type="Proteomes" id="UP000242913">
    <property type="component" value="Unassembled WGS sequence"/>
</dbReference>
<keyword evidence="1" id="KW-1133">Transmembrane helix</keyword>
<keyword evidence="3" id="KW-1185">Reference proteome</keyword>
<dbReference type="OrthoDB" id="5836249at2759"/>
<accession>A0A238BLJ0</accession>
<gene>
    <name evidence="2" type="ORF">X798_06696</name>
</gene>
<keyword evidence="1" id="KW-0472">Membrane</keyword>